<evidence type="ECO:0000313" key="2">
    <source>
        <dbReference type="EMBL" id="MCV9930268.1"/>
    </source>
</evidence>
<feature type="transmembrane region" description="Helical" evidence="1">
    <location>
        <begin position="12"/>
        <end position="37"/>
    </location>
</feature>
<keyword evidence="3" id="KW-1185">Reference proteome</keyword>
<keyword evidence="1" id="KW-0812">Transmembrane</keyword>
<name>A0A9X3C851_9FLAO</name>
<keyword evidence="1" id="KW-0472">Membrane</keyword>
<gene>
    <name evidence="2" type="ORF">OIU83_21600</name>
</gene>
<evidence type="ECO:0000256" key="1">
    <source>
        <dbReference type="SAM" id="Phobius"/>
    </source>
</evidence>
<organism evidence="2 3">
    <name type="scientific">Flavobacterium shii</name>
    <dbReference type="NCBI Taxonomy" id="2987687"/>
    <lineage>
        <taxon>Bacteria</taxon>
        <taxon>Pseudomonadati</taxon>
        <taxon>Bacteroidota</taxon>
        <taxon>Flavobacteriia</taxon>
        <taxon>Flavobacteriales</taxon>
        <taxon>Flavobacteriaceae</taxon>
        <taxon>Flavobacterium</taxon>
    </lineage>
</organism>
<dbReference type="RefSeq" id="WP_264208344.1">
    <property type="nucleotide sequence ID" value="NZ_JAOZEW010000031.1"/>
</dbReference>
<comment type="caution">
    <text evidence="2">The sequence shown here is derived from an EMBL/GenBank/DDBJ whole genome shotgun (WGS) entry which is preliminary data.</text>
</comment>
<keyword evidence="1" id="KW-1133">Transmembrane helix</keyword>
<dbReference type="Proteomes" id="UP001151079">
    <property type="component" value="Unassembled WGS sequence"/>
</dbReference>
<proteinExistence type="predicted"/>
<protein>
    <submittedName>
        <fullName evidence="2">Uncharacterized protein</fullName>
    </submittedName>
</protein>
<reference evidence="2" key="1">
    <citation type="submission" date="2022-10" db="EMBL/GenBank/DDBJ databases">
        <title>Two novel species of Flavobacterium.</title>
        <authorList>
            <person name="Liu Q."/>
            <person name="Xin Y.-H."/>
        </authorList>
    </citation>
    <scope>NUCLEOTIDE SEQUENCE</scope>
    <source>
        <strain evidence="2">LS1R49</strain>
    </source>
</reference>
<sequence length="177" mass="21807">MKKRKEFIFDNVITFHPAWMIPISIPCIIFYASIYYFLFGEFFRLPIILIFTGLYMGTGIMILKMLSMKITLWFDDYYLYMRKGKNNPQKYLKNDIIGFYSYNYETLTPQLLNSKIYMQFYLKNKKKIYFYDVEYRSRYENKKGRELRKFLIIAQQELGFSKINKKRFQNIYWYSTK</sequence>
<dbReference type="AlphaFoldDB" id="A0A9X3C851"/>
<accession>A0A9X3C851</accession>
<evidence type="ECO:0000313" key="3">
    <source>
        <dbReference type="Proteomes" id="UP001151079"/>
    </source>
</evidence>
<feature type="transmembrane region" description="Helical" evidence="1">
    <location>
        <begin position="43"/>
        <end position="63"/>
    </location>
</feature>
<dbReference type="EMBL" id="JAOZEW010000031">
    <property type="protein sequence ID" value="MCV9930268.1"/>
    <property type="molecule type" value="Genomic_DNA"/>
</dbReference>